<evidence type="ECO:0000256" key="6">
    <source>
        <dbReference type="ARBA" id="ARBA00023186"/>
    </source>
</evidence>
<dbReference type="SUPFAM" id="SSF54534">
    <property type="entry name" value="FKBP-like"/>
    <property type="match status" value="1"/>
</dbReference>
<dbReference type="RefSeq" id="WP_040200753.1">
    <property type="nucleotide sequence ID" value="NZ_CP010311.1"/>
</dbReference>
<comment type="catalytic activity">
    <reaction evidence="1 9 10">
        <text>[protein]-peptidylproline (omega=180) = [protein]-peptidylproline (omega=0)</text>
        <dbReference type="Rhea" id="RHEA:16237"/>
        <dbReference type="Rhea" id="RHEA-COMP:10747"/>
        <dbReference type="Rhea" id="RHEA-COMP:10748"/>
        <dbReference type="ChEBI" id="CHEBI:83833"/>
        <dbReference type="ChEBI" id="CHEBI:83834"/>
        <dbReference type="EC" id="5.2.1.8"/>
    </reaction>
</comment>
<dbReference type="Gene3D" id="3.10.50.40">
    <property type="match status" value="1"/>
</dbReference>
<comment type="subcellular location">
    <subcellularLocation>
        <location evidence="2">Cytoplasm</location>
    </subcellularLocation>
</comment>
<dbReference type="InterPro" id="IPR001179">
    <property type="entry name" value="PPIase_FKBP_dom"/>
</dbReference>
<keyword evidence="13" id="KW-1185">Reference proteome</keyword>
<evidence type="ECO:0000256" key="7">
    <source>
        <dbReference type="ARBA" id="ARBA00023235"/>
    </source>
</evidence>
<keyword evidence="4" id="KW-0963">Cytoplasm</keyword>
<comment type="function">
    <text evidence="8">Also involved in hydrogenase metallocenter assembly, probably by participating in the nickel insertion step. This function in hydrogenase biosynthesis requires chaperone activity and the presence of the metal-binding domain, but not PPIase activity.</text>
</comment>
<dbReference type="STRING" id="483547.GSUB_10680"/>
<dbReference type="PANTHER" id="PTHR47861:SF3">
    <property type="entry name" value="FKBP-TYPE PEPTIDYL-PROLYL CIS-TRANS ISOMERASE SLYD"/>
    <property type="match status" value="1"/>
</dbReference>
<feature type="domain" description="PPIase FKBP-type" evidence="11">
    <location>
        <begin position="7"/>
        <end position="105"/>
    </location>
</feature>
<evidence type="ECO:0000313" key="12">
    <source>
        <dbReference type="EMBL" id="AJF06926.1"/>
    </source>
</evidence>
<sequence>MTQAKMGDRVKLHFVGKLDDGTIFESSEECLDDACGCDDHAESDCGCGPQPLEFTIGDGDVFAAIEQAVIGMAPGEKRTVRLSAEEAFGERDEDLIFEMSREELPEGLEPEEGEVLELGGESEEEEGFPVWVAQITDDMIVFDGNHPLAGNALNFDLELVEITGQ</sequence>
<name>A0A0B5FTH1_9BACT</name>
<dbReference type="Pfam" id="PF00254">
    <property type="entry name" value="FKBP_C"/>
    <property type="match status" value="1"/>
</dbReference>
<dbReference type="PROSITE" id="PS50059">
    <property type="entry name" value="FKBP_PPIASE"/>
    <property type="match status" value="1"/>
</dbReference>
<evidence type="ECO:0000259" key="11">
    <source>
        <dbReference type="PROSITE" id="PS50059"/>
    </source>
</evidence>
<evidence type="ECO:0000256" key="4">
    <source>
        <dbReference type="ARBA" id="ARBA00022490"/>
    </source>
</evidence>
<protein>
    <recommendedName>
        <fullName evidence="10">Peptidyl-prolyl cis-trans isomerase</fullName>
        <ecNumber evidence="10">5.2.1.8</ecNumber>
    </recommendedName>
</protein>
<accession>A0A0B5FTH1</accession>
<dbReference type="HOGENOM" id="CLU_098197_2_1_7"/>
<evidence type="ECO:0000256" key="8">
    <source>
        <dbReference type="ARBA" id="ARBA00037071"/>
    </source>
</evidence>
<dbReference type="EC" id="5.2.1.8" evidence="10"/>
<organism evidence="12 13">
    <name type="scientific">Geoalkalibacter subterraneus</name>
    <dbReference type="NCBI Taxonomy" id="483547"/>
    <lineage>
        <taxon>Bacteria</taxon>
        <taxon>Pseudomonadati</taxon>
        <taxon>Thermodesulfobacteriota</taxon>
        <taxon>Desulfuromonadia</taxon>
        <taxon>Desulfuromonadales</taxon>
        <taxon>Geoalkalibacteraceae</taxon>
        <taxon>Geoalkalibacter</taxon>
    </lineage>
</organism>
<dbReference type="GO" id="GO:0042026">
    <property type="term" value="P:protein refolding"/>
    <property type="evidence" value="ECO:0007669"/>
    <property type="project" value="UniProtKB-ARBA"/>
</dbReference>
<dbReference type="Proteomes" id="UP000035036">
    <property type="component" value="Chromosome"/>
</dbReference>
<comment type="similarity">
    <text evidence="3 10">Belongs to the FKBP-type PPIase family.</text>
</comment>
<dbReference type="OrthoDB" id="9808891at2"/>
<keyword evidence="5 9" id="KW-0697">Rotamase</keyword>
<evidence type="ECO:0000256" key="2">
    <source>
        <dbReference type="ARBA" id="ARBA00004496"/>
    </source>
</evidence>
<dbReference type="PANTHER" id="PTHR47861">
    <property type="entry name" value="FKBP-TYPE PEPTIDYL-PROLYL CIS-TRANS ISOMERASE SLYD"/>
    <property type="match status" value="1"/>
</dbReference>
<evidence type="ECO:0000256" key="9">
    <source>
        <dbReference type="PROSITE-ProRule" id="PRU00277"/>
    </source>
</evidence>
<evidence type="ECO:0000256" key="3">
    <source>
        <dbReference type="ARBA" id="ARBA00006577"/>
    </source>
</evidence>
<dbReference type="InterPro" id="IPR046357">
    <property type="entry name" value="PPIase_dom_sf"/>
</dbReference>
<evidence type="ECO:0000256" key="1">
    <source>
        <dbReference type="ARBA" id="ARBA00000971"/>
    </source>
</evidence>
<dbReference type="EMBL" id="CP010311">
    <property type="protein sequence ID" value="AJF06926.1"/>
    <property type="molecule type" value="Genomic_DNA"/>
</dbReference>
<keyword evidence="7 9" id="KW-0413">Isomerase</keyword>
<proteinExistence type="inferred from homology"/>
<keyword evidence="6" id="KW-0143">Chaperone</keyword>
<dbReference type="KEGG" id="gsb:GSUB_10680"/>
<gene>
    <name evidence="12" type="ORF">GSUB_10680</name>
</gene>
<reference evidence="12 13" key="1">
    <citation type="journal article" date="2015" name="Genome Announc.">
        <title>Genomes of Geoalkalibacter ferrihydriticus Z-0531T and Geoalkalibacter subterraneus Red1T, Two Haloalkaliphilic Metal-Reducing Deltaproteobacteria.</title>
        <authorList>
            <person name="Badalamenti J.P."/>
            <person name="Krajmalnik-Brown R."/>
            <person name="Torres C.I."/>
            <person name="Bond D.R."/>
        </authorList>
    </citation>
    <scope>NUCLEOTIDE SEQUENCE [LARGE SCALE GENOMIC DNA]</scope>
    <source>
        <strain evidence="12 13">Red1</strain>
    </source>
</reference>
<dbReference type="AlphaFoldDB" id="A0A0B5FTH1"/>
<dbReference type="GO" id="GO:0003755">
    <property type="term" value="F:peptidyl-prolyl cis-trans isomerase activity"/>
    <property type="evidence" value="ECO:0007669"/>
    <property type="project" value="UniProtKB-UniRule"/>
</dbReference>
<evidence type="ECO:0000256" key="5">
    <source>
        <dbReference type="ARBA" id="ARBA00023110"/>
    </source>
</evidence>
<evidence type="ECO:0000313" key="13">
    <source>
        <dbReference type="Proteomes" id="UP000035036"/>
    </source>
</evidence>
<dbReference type="GO" id="GO:0005737">
    <property type="term" value="C:cytoplasm"/>
    <property type="evidence" value="ECO:0007669"/>
    <property type="project" value="UniProtKB-SubCell"/>
</dbReference>
<evidence type="ECO:0000256" key="10">
    <source>
        <dbReference type="RuleBase" id="RU003915"/>
    </source>
</evidence>